<dbReference type="AlphaFoldDB" id="A0A8H7ZRF7"/>
<evidence type="ECO:0000256" key="1">
    <source>
        <dbReference type="SAM" id="MobiDB-lite"/>
    </source>
</evidence>
<feature type="compositionally biased region" description="Basic residues" evidence="1">
    <location>
        <begin position="11"/>
        <end position="22"/>
    </location>
</feature>
<name>A0A8H7ZRF7_9FUNG</name>
<dbReference type="EMBL" id="JAEFCI010008862">
    <property type="protein sequence ID" value="KAG5458186.1"/>
    <property type="molecule type" value="Genomic_DNA"/>
</dbReference>
<accession>A0A8H7ZRF7</accession>
<gene>
    <name evidence="2" type="ORF">BJ554DRAFT_1639</name>
</gene>
<evidence type="ECO:0000313" key="3">
    <source>
        <dbReference type="Proteomes" id="UP000673691"/>
    </source>
</evidence>
<sequence>APSAEYAGSGRHPRPGRARSPHLRSAPLVLTAKFRRHPAQPGQRPLRHRRRDSGVHHPARRGHDHYTGHHAGVLHSLTAHQRVRALGELCGAKIPHARLHRLFRRLHAGRVHRFADLRH</sequence>
<organism evidence="2 3">
    <name type="scientific">Olpidium bornovanus</name>
    <dbReference type="NCBI Taxonomy" id="278681"/>
    <lineage>
        <taxon>Eukaryota</taxon>
        <taxon>Fungi</taxon>
        <taxon>Fungi incertae sedis</taxon>
        <taxon>Olpidiomycota</taxon>
        <taxon>Olpidiomycotina</taxon>
        <taxon>Olpidiomycetes</taxon>
        <taxon>Olpidiales</taxon>
        <taxon>Olpidiaceae</taxon>
        <taxon>Olpidium</taxon>
    </lineage>
</organism>
<proteinExistence type="predicted"/>
<evidence type="ECO:0000313" key="2">
    <source>
        <dbReference type="EMBL" id="KAG5458186.1"/>
    </source>
</evidence>
<feature type="non-terminal residue" evidence="2">
    <location>
        <position position="1"/>
    </location>
</feature>
<feature type="compositionally biased region" description="Basic residues" evidence="1">
    <location>
        <begin position="45"/>
        <end position="63"/>
    </location>
</feature>
<keyword evidence="3" id="KW-1185">Reference proteome</keyword>
<comment type="caution">
    <text evidence="2">The sequence shown here is derived from an EMBL/GenBank/DDBJ whole genome shotgun (WGS) entry which is preliminary data.</text>
</comment>
<feature type="region of interest" description="Disordered" evidence="1">
    <location>
        <begin position="1"/>
        <end position="68"/>
    </location>
</feature>
<dbReference type="Proteomes" id="UP000673691">
    <property type="component" value="Unassembled WGS sequence"/>
</dbReference>
<reference evidence="2 3" key="1">
    <citation type="journal article" name="Sci. Rep.">
        <title>Genome-scale phylogenetic analyses confirm Olpidium as the closest living zoosporic fungus to the non-flagellated, terrestrial fungi.</title>
        <authorList>
            <person name="Chang Y."/>
            <person name="Rochon D."/>
            <person name="Sekimoto S."/>
            <person name="Wang Y."/>
            <person name="Chovatia M."/>
            <person name="Sandor L."/>
            <person name="Salamov A."/>
            <person name="Grigoriev I.V."/>
            <person name="Stajich J.E."/>
            <person name="Spatafora J.W."/>
        </authorList>
    </citation>
    <scope>NUCLEOTIDE SEQUENCE [LARGE SCALE GENOMIC DNA]</scope>
    <source>
        <strain evidence="2">S191</strain>
    </source>
</reference>
<protein>
    <submittedName>
        <fullName evidence="2">Uncharacterized protein</fullName>
    </submittedName>
</protein>